<dbReference type="GO" id="GO:0035529">
    <property type="term" value="F:NADH pyrophosphatase activity"/>
    <property type="evidence" value="ECO:0007669"/>
    <property type="project" value="TreeGrafter"/>
</dbReference>
<dbReference type="PROSITE" id="PS51462">
    <property type="entry name" value="NUDIX"/>
    <property type="match status" value="1"/>
</dbReference>
<protein>
    <recommendedName>
        <fullName evidence="5">Nudix hydrolase domain-containing protein</fullName>
    </recommendedName>
</protein>
<dbReference type="CDD" id="cd04681">
    <property type="entry name" value="NUDIX_Hydrolase"/>
    <property type="match status" value="1"/>
</dbReference>
<proteinExistence type="predicted"/>
<evidence type="ECO:0000256" key="3">
    <source>
        <dbReference type="ARBA" id="ARBA00022801"/>
    </source>
</evidence>
<reference evidence="7" key="1">
    <citation type="submission" date="2015-07" db="EMBL/GenBank/DDBJ databases">
        <title>Genome sequencing of Sunxiuqinia dokdonensis strain SK.</title>
        <authorList>
            <person name="Ahn S."/>
            <person name="Kim B.-C."/>
        </authorList>
    </citation>
    <scope>NUCLEOTIDE SEQUENCE [LARGE SCALE GENOMIC DNA]</scope>
    <source>
        <strain evidence="7">SK</strain>
    </source>
</reference>
<dbReference type="GO" id="GO:0046872">
    <property type="term" value="F:metal ion binding"/>
    <property type="evidence" value="ECO:0007669"/>
    <property type="project" value="UniProtKB-KW"/>
</dbReference>
<dbReference type="OrthoDB" id="9786141at2"/>
<evidence type="ECO:0000313" key="6">
    <source>
        <dbReference type="EMBL" id="KOH43539.1"/>
    </source>
</evidence>
<dbReference type="SUPFAM" id="SSF55811">
    <property type="entry name" value="Nudix"/>
    <property type="match status" value="1"/>
</dbReference>
<dbReference type="STRING" id="1409788.NC99_36230"/>
<evidence type="ECO:0000256" key="4">
    <source>
        <dbReference type="ARBA" id="ARBA00022842"/>
    </source>
</evidence>
<organism evidence="6 7">
    <name type="scientific">Sunxiuqinia dokdonensis</name>
    <dbReference type="NCBI Taxonomy" id="1409788"/>
    <lineage>
        <taxon>Bacteria</taxon>
        <taxon>Pseudomonadati</taxon>
        <taxon>Bacteroidota</taxon>
        <taxon>Bacteroidia</taxon>
        <taxon>Marinilabiliales</taxon>
        <taxon>Prolixibacteraceae</taxon>
        <taxon>Sunxiuqinia</taxon>
    </lineage>
</organism>
<evidence type="ECO:0000256" key="1">
    <source>
        <dbReference type="ARBA" id="ARBA00001946"/>
    </source>
</evidence>
<feature type="domain" description="Nudix hydrolase" evidence="5">
    <location>
        <begin position="42"/>
        <end position="173"/>
    </location>
</feature>
<keyword evidence="4" id="KW-0460">Magnesium</keyword>
<name>A0A0L8V529_9BACT</name>
<evidence type="ECO:0000256" key="2">
    <source>
        <dbReference type="ARBA" id="ARBA00022723"/>
    </source>
</evidence>
<dbReference type="RefSeq" id="WP_053186317.1">
    <property type="nucleotide sequence ID" value="NZ_LGIA01000182.1"/>
</dbReference>
<dbReference type="PANTHER" id="PTHR42904">
    <property type="entry name" value="NUDIX HYDROLASE, NUDC SUBFAMILY"/>
    <property type="match status" value="1"/>
</dbReference>
<sequence>MTEAKHPNQVFKYCPSCGSTQLRQSGDRSKKCLHCGFHYFFNTSAAVAAIIFNEEGKIMLTRRAIEPHKGMLDFPGGFVDPMESAEDSLTRELKEELGTGVKKMDYFCSFPNMYPFAGIQVFTLDMAFVVELESMTGLTPMDDISAIEFYHPSEVNLDELPAQSMKNILKKLNEHS</sequence>
<dbReference type="InterPro" id="IPR050241">
    <property type="entry name" value="NAD-cap_RNA_hydrolase_NudC"/>
</dbReference>
<dbReference type="Gene3D" id="3.90.79.10">
    <property type="entry name" value="Nucleoside Triphosphate Pyrophosphohydrolase"/>
    <property type="match status" value="1"/>
</dbReference>
<dbReference type="Pfam" id="PF00293">
    <property type="entry name" value="NUDIX"/>
    <property type="match status" value="1"/>
</dbReference>
<dbReference type="EMBL" id="LGIA01000182">
    <property type="protein sequence ID" value="KOH43539.1"/>
    <property type="molecule type" value="Genomic_DNA"/>
</dbReference>
<dbReference type="GO" id="GO:0006742">
    <property type="term" value="P:NADP+ catabolic process"/>
    <property type="evidence" value="ECO:0007669"/>
    <property type="project" value="TreeGrafter"/>
</dbReference>
<dbReference type="PANTHER" id="PTHR42904:SF12">
    <property type="entry name" value="ADP-RIBOSE PYROPHOSPHATASE-RELATED"/>
    <property type="match status" value="1"/>
</dbReference>
<dbReference type="InterPro" id="IPR000086">
    <property type="entry name" value="NUDIX_hydrolase_dom"/>
</dbReference>
<accession>A0A0L8V529</accession>
<dbReference type="Proteomes" id="UP000036958">
    <property type="component" value="Unassembled WGS sequence"/>
</dbReference>
<evidence type="ECO:0000259" key="5">
    <source>
        <dbReference type="PROSITE" id="PS51462"/>
    </source>
</evidence>
<keyword evidence="3" id="KW-0378">Hydrolase</keyword>
<dbReference type="GO" id="GO:0019677">
    <property type="term" value="P:NAD+ catabolic process"/>
    <property type="evidence" value="ECO:0007669"/>
    <property type="project" value="TreeGrafter"/>
</dbReference>
<dbReference type="GO" id="GO:0005829">
    <property type="term" value="C:cytosol"/>
    <property type="evidence" value="ECO:0007669"/>
    <property type="project" value="TreeGrafter"/>
</dbReference>
<gene>
    <name evidence="6" type="ORF">NC99_36230</name>
</gene>
<comment type="cofactor">
    <cofactor evidence="1">
        <name>Mg(2+)</name>
        <dbReference type="ChEBI" id="CHEBI:18420"/>
    </cofactor>
</comment>
<comment type="caution">
    <text evidence="6">The sequence shown here is derived from an EMBL/GenBank/DDBJ whole genome shotgun (WGS) entry which is preliminary data.</text>
</comment>
<keyword evidence="2" id="KW-0479">Metal-binding</keyword>
<evidence type="ECO:0000313" key="7">
    <source>
        <dbReference type="Proteomes" id="UP000036958"/>
    </source>
</evidence>
<dbReference type="InterPro" id="IPR015797">
    <property type="entry name" value="NUDIX_hydrolase-like_dom_sf"/>
</dbReference>
<dbReference type="AlphaFoldDB" id="A0A0L8V529"/>
<keyword evidence="7" id="KW-1185">Reference proteome</keyword>